<feature type="compositionally biased region" description="Low complexity" evidence="1">
    <location>
        <begin position="108"/>
        <end position="118"/>
    </location>
</feature>
<feature type="compositionally biased region" description="Gly residues" evidence="1">
    <location>
        <begin position="413"/>
        <end position="422"/>
    </location>
</feature>
<dbReference type="AlphaFoldDB" id="A0A438NCH3"/>
<dbReference type="Proteomes" id="UP000288859">
    <property type="component" value="Unassembled WGS sequence"/>
</dbReference>
<dbReference type="EMBL" id="NAJM01000008">
    <property type="protein sequence ID" value="RVX73475.1"/>
    <property type="molecule type" value="Genomic_DNA"/>
</dbReference>
<evidence type="ECO:0000256" key="1">
    <source>
        <dbReference type="SAM" id="MobiDB-lite"/>
    </source>
</evidence>
<evidence type="ECO:0000313" key="2">
    <source>
        <dbReference type="EMBL" id="RVX73475.1"/>
    </source>
</evidence>
<comment type="caution">
    <text evidence="2">The sequence shown here is derived from an EMBL/GenBank/DDBJ whole genome shotgun (WGS) entry which is preliminary data.</text>
</comment>
<feature type="compositionally biased region" description="Basic residues" evidence="1">
    <location>
        <begin position="323"/>
        <end position="333"/>
    </location>
</feature>
<feature type="compositionally biased region" description="Basic and acidic residues" evidence="1">
    <location>
        <begin position="266"/>
        <end position="281"/>
    </location>
</feature>
<protein>
    <submittedName>
        <fullName evidence="2">Uncharacterized protein</fullName>
    </submittedName>
</protein>
<organism evidence="2 3">
    <name type="scientific">Exophiala mesophila</name>
    <name type="common">Black yeast-like fungus</name>
    <dbReference type="NCBI Taxonomy" id="212818"/>
    <lineage>
        <taxon>Eukaryota</taxon>
        <taxon>Fungi</taxon>
        <taxon>Dikarya</taxon>
        <taxon>Ascomycota</taxon>
        <taxon>Pezizomycotina</taxon>
        <taxon>Eurotiomycetes</taxon>
        <taxon>Chaetothyriomycetidae</taxon>
        <taxon>Chaetothyriales</taxon>
        <taxon>Herpotrichiellaceae</taxon>
        <taxon>Exophiala</taxon>
    </lineage>
</organism>
<feature type="compositionally biased region" description="Basic and acidic residues" evidence="1">
    <location>
        <begin position="228"/>
        <end position="254"/>
    </location>
</feature>
<dbReference type="OrthoDB" id="2402960at2759"/>
<feature type="compositionally biased region" description="Polar residues" evidence="1">
    <location>
        <begin position="53"/>
        <end position="67"/>
    </location>
</feature>
<feature type="compositionally biased region" description="Low complexity" evidence="1">
    <location>
        <begin position="151"/>
        <end position="163"/>
    </location>
</feature>
<feature type="compositionally biased region" description="Basic and acidic residues" evidence="1">
    <location>
        <begin position="302"/>
        <end position="319"/>
    </location>
</feature>
<gene>
    <name evidence="2" type="ORF">B0A52_03117</name>
</gene>
<feature type="compositionally biased region" description="Basic and acidic residues" evidence="1">
    <location>
        <begin position="204"/>
        <end position="214"/>
    </location>
</feature>
<evidence type="ECO:0000313" key="3">
    <source>
        <dbReference type="Proteomes" id="UP000288859"/>
    </source>
</evidence>
<dbReference type="VEuPathDB" id="FungiDB:PV10_02819"/>
<feature type="region of interest" description="Disordered" evidence="1">
    <location>
        <begin position="1"/>
        <end position="438"/>
    </location>
</feature>
<proteinExistence type="predicted"/>
<feature type="compositionally biased region" description="Low complexity" evidence="1">
    <location>
        <begin position="215"/>
        <end position="226"/>
    </location>
</feature>
<feature type="compositionally biased region" description="Low complexity" evidence="1">
    <location>
        <begin position="424"/>
        <end position="438"/>
    </location>
</feature>
<accession>A0A438NCH3</accession>
<feature type="compositionally biased region" description="Gly residues" evidence="1">
    <location>
        <begin position="334"/>
        <end position="350"/>
    </location>
</feature>
<sequence length="438" mass="46665">MEDFSQSRGDDDLFDDEIIPFEAPPSPEPAAAQPTTQSQPQPSQPIPLRESIPATSTPTSRPVNESSLPGFHNKNNHGGRDAAPQSGRGGATSKTRGLMDSRWAPSNTKSTQKQSTSSSKEKDVPPQPPTEPQQAVVAEEETTTPSAGQNPPTTTTTTTPTTTEPSTQDPAQKPRPPAVRGDRTATGGVRKPKLTEEQLTARLAEAKERSESRAAAHARAQADAASFQERERLAEEKRAHERAERKVMDNEREKHRQRKMAVMGGREWDAGKNEEDFRDSGRGGGRRGGGFKDGFTPQQQFDSEKDDLRQYEWSDDRAGRGQGRGRGRGRGGRGGRGGGVGGRGGRGGFGQDDAPFQNRPDVSADTDFPALPGTGSGSGSSQPRVAKETPPATATKDTPKPRRWATDGLQSPGEGGGEGGGSWAEQVESSEAAASVQS</sequence>
<feature type="compositionally biased region" description="Low complexity" evidence="1">
    <location>
        <begin position="29"/>
        <end position="41"/>
    </location>
</feature>
<reference evidence="2 3" key="1">
    <citation type="submission" date="2017-03" db="EMBL/GenBank/DDBJ databases">
        <title>Genomes of endolithic fungi from Antarctica.</title>
        <authorList>
            <person name="Coleine C."/>
            <person name="Masonjones S."/>
            <person name="Stajich J.E."/>
        </authorList>
    </citation>
    <scope>NUCLEOTIDE SEQUENCE [LARGE SCALE GENOMIC DNA]</scope>
    <source>
        <strain evidence="2 3">CCFEE 6314</strain>
    </source>
</reference>
<feature type="compositionally biased region" description="Gly residues" evidence="1">
    <location>
        <begin position="282"/>
        <end position="292"/>
    </location>
</feature>
<name>A0A438NCH3_EXOME</name>